<evidence type="ECO:0000256" key="2">
    <source>
        <dbReference type="ARBA" id="ARBA00022884"/>
    </source>
</evidence>
<evidence type="ECO:0000259" key="8">
    <source>
        <dbReference type="Pfam" id="PF14693"/>
    </source>
</evidence>
<evidence type="ECO:0000313" key="10">
    <source>
        <dbReference type="Proteomes" id="UP000005316"/>
    </source>
</evidence>
<comment type="function">
    <text evidence="5">This is one of the proteins that binds to the 5S RNA in the ribosome where it forms part of the central protuberance.</text>
</comment>
<dbReference type="SUPFAM" id="SSF50715">
    <property type="entry name" value="Ribosomal protein L25-like"/>
    <property type="match status" value="1"/>
</dbReference>
<feature type="region of interest" description="Disordered" evidence="6">
    <location>
        <begin position="203"/>
        <end position="227"/>
    </location>
</feature>
<keyword evidence="4 5" id="KW-0687">Ribonucleoprotein</keyword>
<evidence type="ECO:0000256" key="4">
    <source>
        <dbReference type="ARBA" id="ARBA00023274"/>
    </source>
</evidence>
<dbReference type="Gene3D" id="2.170.120.20">
    <property type="entry name" value="Ribosomal protein L25, beta domain"/>
    <property type="match status" value="1"/>
</dbReference>
<dbReference type="InterPro" id="IPR020057">
    <property type="entry name" value="Ribosomal_bL25_b-dom"/>
</dbReference>
<organism evidence="9 10">
    <name type="scientific">Sporosarcina newyorkensis 2681</name>
    <dbReference type="NCBI Taxonomy" id="1027292"/>
    <lineage>
        <taxon>Bacteria</taxon>
        <taxon>Bacillati</taxon>
        <taxon>Bacillota</taxon>
        <taxon>Bacilli</taxon>
        <taxon>Bacillales</taxon>
        <taxon>Caryophanaceae</taxon>
        <taxon>Sporosarcina</taxon>
    </lineage>
</organism>
<evidence type="ECO:0000259" key="7">
    <source>
        <dbReference type="Pfam" id="PF01386"/>
    </source>
</evidence>
<dbReference type="Gene3D" id="2.40.240.10">
    <property type="entry name" value="Ribosomal Protein L25, Chain P"/>
    <property type="match status" value="1"/>
</dbReference>
<reference evidence="9 10" key="1">
    <citation type="submission" date="2011-04" db="EMBL/GenBank/DDBJ databases">
        <authorList>
            <person name="Muzny D."/>
            <person name="Qin X."/>
            <person name="Deng J."/>
            <person name="Jiang H."/>
            <person name="Liu Y."/>
            <person name="Qu J."/>
            <person name="Song X.-Z."/>
            <person name="Zhang L."/>
            <person name="Thornton R."/>
            <person name="Coyle M."/>
            <person name="Francisco L."/>
            <person name="Jackson L."/>
            <person name="Javaid M."/>
            <person name="Korchina V."/>
            <person name="Kovar C."/>
            <person name="Mata R."/>
            <person name="Mathew T."/>
            <person name="Ngo R."/>
            <person name="Nguyen L."/>
            <person name="Nguyen N."/>
            <person name="Okwuonu G."/>
            <person name="Ongeri F."/>
            <person name="Pham C."/>
            <person name="Simmons D."/>
            <person name="Wilczek-Boney K."/>
            <person name="Hale W."/>
            <person name="Jakkamsetti A."/>
            <person name="Pham P."/>
            <person name="Ruth R."/>
            <person name="San Lucas F."/>
            <person name="Warren J."/>
            <person name="Zhang J."/>
            <person name="Zhao Z."/>
            <person name="Zhou C."/>
            <person name="Zhu D."/>
            <person name="Lee S."/>
            <person name="Bess C."/>
            <person name="Blankenburg K."/>
            <person name="Forbes L."/>
            <person name="Fu Q."/>
            <person name="Gubbala S."/>
            <person name="Hirani K."/>
            <person name="Jayaseelan J.C."/>
            <person name="Lara F."/>
            <person name="Munidasa M."/>
            <person name="Palculict T."/>
            <person name="Patil S."/>
            <person name="Pu L.-L."/>
            <person name="Saada N."/>
            <person name="Tang L."/>
            <person name="Weissenberger G."/>
            <person name="Zhu Y."/>
            <person name="Hemphill L."/>
            <person name="Shang Y."/>
            <person name="Youmans B."/>
            <person name="Ayvaz T."/>
            <person name="Ross M."/>
            <person name="Santibanez J."/>
            <person name="Aqrawi P."/>
            <person name="Gross S."/>
            <person name="Joshi V."/>
            <person name="Fowler G."/>
            <person name="Nazareth L."/>
            <person name="Reid J."/>
            <person name="Worley K."/>
            <person name="Petrosino J."/>
            <person name="Highlander S."/>
            <person name="Gibbs R."/>
        </authorList>
    </citation>
    <scope>NUCLEOTIDE SEQUENCE [LARGE SCALE GENOMIC DNA]</scope>
    <source>
        <strain evidence="9 10">2681</strain>
    </source>
</reference>
<comment type="similarity">
    <text evidence="5">Belongs to the bacterial ribosomal protein bL25 family. CTC subfamily.</text>
</comment>
<evidence type="ECO:0000256" key="6">
    <source>
        <dbReference type="SAM" id="MobiDB-lite"/>
    </source>
</evidence>
<dbReference type="STRING" id="759851.SAMN04244570_0389"/>
<dbReference type="Pfam" id="PF01386">
    <property type="entry name" value="Ribosomal_L25p"/>
    <property type="match status" value="1"/>
</dbReference>
<dbReference type="EMBL" id="AFPZ01000087">
    <property type="protein sequence ID" value="EGQ23164.1"/>
    <property type="molecule type" value="Genomic_DNA"/>
</dbReference>
<accession>F9DVA4</accession>
<keyword evidence="3 5" id="KW-0689">Ribosomal protein</keyword>
<dbReference type="InterPro" id="IPR029751">
    <property type="entry name" value="Ribosomal_L25_dom"/>
</dbReference>
<evidence type="ECO:0000256" key="1">
    <source>
        <dbReference type="ARBA" id="ARBA00022730"/>
    </source>
</evidence>
<evidence type="ECO:0000256" key="5">
    <source>
        <dbReference type="HAMAP-Rule" id="MF_01334"/>
    </source>
</evidence>
<dbReference type="GO" id="GO:0022625">
    <property type="term" value="C:cytosolic large ribosomal subunit"/>
    <property type="evidence" value="ECO:0007669"/>
    <property type="project" value="TreeGrafter"/>
</dbReference>
<comment type="subunit">
    <text evidence="5">Part of the 50S ribosomal subunit; part of the 5S rRNA/L5/L18/L25 subcomplex. Contacts the 5S rRNA. Binds to the 5S rRNA independently of L5 and L18.</text>
</comment>
<dbReference type="eggNOG" id="COG1825">
    <property type="taxonomic scope" value="Bacteria"/>
</dbReference>
<dbReference type="PANTHER" id="PTHR33284">
    <property type="entry name" value="RIBOSOMAL PROTEIN L25/GLN-TRNA SYNTHETASE, ANTI-CODON-BINDING DOMAIN-CONTAINING PROTEIN"/>
    <property type="match status" value="1"/>
</dbReference>
<dbReference type="HAMAP" id="MF_01334">
    <property type="entry name" value="Ribosomal_bL25_CTC"/>
    <property type="match status" value="1"/>
</dbReference>
<protein>
    <recommendedName>
        <fullName evidence="5">Large ribosomal subunit protein bL25</fullName>
    </recommendedName>
    <alternativeName>
        <fullName evidence="5">General stress protein CTC</fullName>
    </alternativeName>
</protein>
<dbReference type="Proteomes" id="UP000005316">
    <property type="component" value="Unassembled WGS sequence"/>
</dbReference>
<keyword evidence="1 5" id="KW-0699">rRNA-binding</keyword>
<evidence type="ECO:0000256" key="3">
    <source>
        <dbReference type="ARBA" id="ARBA00022980"/>
    </source>
</evidence>
<dbReference type="GO" id="GO:0006412">
    <property type="term" value="P:translation"/>
    <property type="evidence" value="ECO:0007669"/>
    <property type="project" value="UniProtKB-UniRule"/>
</dbReference>
<dbReference type="InterPro" id="IPR001021">
    <property type="entry name" value="Ribosomal_bL25_long"/>
</dbReference>
<feature type="domain" description="Large ribosomal subunit protein bL25 L25" evidence="7">
    <location>
        <begin position="26"/>
        <end position="107"/>
    </location>
</feature>
<comment type="caution">
    <text evidence="9">The sequence shown here is derived from an EMBL/GenBank/DDBJ whole genome shotgun (WGS) entry which is preliminary data.</text>
</comment>
<name>F9DVA4_9BACL</name>
<proteinExistence type="inferred from homology"/>
<gene>
    <name evidence="5 9" type="primary">rplY</name>
    <name evidence="5" type="synonym">ctc</name>
    <name evidence="9" type="ORF">HMPREF9372_2735</name>
</gene>
<keyword evidence="2 5" id="KW-0694">RNA-binding</keyword>
<dbReference type="CDD" id="cd00495">
    <property type="entry name" value="Ribosomal_L25_TL5_CTC"/>
    <property type="match status" value="1"/>
</dbReference>
<dbReference type="GO" id="GO:0008097">
    <property type="term" value="F:5S rRNA binding"/>
    <property type="evidence" value="ECO:0007669"/>
    <property type="project" value="InterPro"/>
</dbReference>
<dbReference type="HOGENOM" id="CLU_075939_2_0_9"/>
<dbReference type="Pfam" id="PF14693">
    <property type="entry name" value="Ribosomal_TL5_C"/>
    <property type="match status" value="1"/>
</dbReference>
<feature type="compositionally biased region" description="Basic and acidic residues" evidence="6">
    <location>
        <begin position="216"/>
        <end position="227"/>
    </location>
</feature>
<dbReference type="NCBIfam" id="TIGR00731">
    <property type="entry name" value="bL25_bact_ctc"/>
    <property type="match status" value="1"/>
</dbReference>
<dbReference type="InterPro" id="IPR037121">
    <property type="entry name" value="Ribosomal_bL25_C"/>
</dbReference>
<dbReference type="InterPro" id="IPR020930">
    <property type="entry name" value="Ribosomal_uL5_bac-type"/>
</dbReference>
<evidence type="ECO:0000313" key="9">
    <source>
        <dbReference type="EMBL" id="EGQ23164.1"/>
    </source>
</evidence>
<dbReference type="InterPro" id="IPR011035">
    <property type="entry name" value="Ribosomal_bL25/Gln-tRNA_synth"/>
</dbReference>
<dbReference type="PANTHER" id="PTHR33284:SF1">
    <property type="entry name" value="RIBOSOMAL PROTEIN L25_GLN-TRNA SYNTHETASE, ANTI-CODON-BINDING DOMAIN-CONTAINING PROTEIN"/>
    <property type="match status" value="1"/>
</dbReference>
<sequence length="227" mass="25117">MNVSRGRKNFFKGKVTIQMNTMQSNLREPDKTTLRQLRNDGWIPSVVYGYETESTPIAVKERDLIDTLRETGKNGVIKLNVDGKDVNVVLNDYQSDVLKGNITHADFLSINMTEELEVEVVINLVGESPGEKQGGTLQQPIREVTIRVKPSDIPESIDVDVSELEIGDTLLVSDVRAKAAYEILNEDEDTLVLVSAPRTEAEMEALDEATDSGEGAEPKVIGDEKDE</sequence>
<dbReference type="NCBIfam" id="NF004133">
    <property type="entry name" value="PRK05618.2-4"/>
    <property type="match status" value="1"/>
</dbReference>
<feature type="domain" description="Large ribosomal subunit protein bL25 beta" evidence="8">
    <location>
        <begin position="116"/>
        <end position="198"/>
    </location>
</feature>
<dbReference type="GO" id="GO:0003735">
    <property type="term" value="F:structural constituent of ribosome"/>
    <property type="evidence" value="ECO:0007669"/>
    <property type="project" value="InterPro"/>
</dbReference>
<dbReference type="AlphaFoldDB" id="F9DVA4"/>
<dbReference type="InterPro" id="IPR020056">
    <property type="entry name" value="Rbsml_bL25/Gln-tRNA_synth_N"/>
</dbReference>